<accession>A0A9X7M3V8</accession>
<evidence type="ECO:0000313" key="3">
    <source>
        <dbReference type="Proteomes" id="UP000321735"/>
    </source>
</evidence>
<name>A0A9X7M3V8_BACCE</name>
<dbReference type="EMBL" id="CP031778">
    <property type="protein sequence ID" value="QDZ77533.1"/>
    <property type="molecule type" value="Genomic_DNA"/>
</dbReference>
<evidence type="ECO:0000313" key="2">
    <source>
        <dbReference type="EMBL" id="QDZ77533.1"/>
    </source>
</evidence>
<keyword evidence="1" id="KW-0812">Transmembrane</keyword>
<gene>
    <name evidence="2" type="ORF">D0437_33510</name>
</gene>
<organism evidence="2 3">
    <name type="scientific">Bacillus cereus</name>
    <dbReference type="NCBI Taxonomy" id="1396"/>
    <lineage>
        <taxon>Bacteria</taxon>
        <taxon>Bacillati</taxon>
        <taxon>Bacillota</taxon>
        <taxon>Bacilli</taxon>
        <taxon>Bacillales</taxon>
        <taxon>Bacillaceae</taxon>
        <taxon>Bacillus</taxon>
        <taxon>Bacillus cereus group</taxon>
    </lineage>
</organism>
<keyword evidence="1" id="KW-1133">Transmembrane helix</keyword>
<keyword evidence="1" id="KW-0472">Membrane</keyword>
<evidence type="ECO:0000256" key="1">
    <source>
        <dbReference type="SAM" id="Phobius"/>
    </source>
</evidence>
<sequence length="60" mass="7164">HYQFTNKDSSQSCSFWQCILAGLSMPLYNLLVIPSVWTACWRQLIRKKEWLKTERVEENS</sequence>
<feature type="transmembrane region" description="Helical" evidence="1">
    <location>
        <begin position="14"/>
        <end position="40"/>
    </location>
</feature>
<protein>
    <submittedName>
        <fullName evidence="2">Uncharacterized protein</fullName>
    </submittedName>
</protein>
<dbReference type="AlphaFoldDB" id="A0A9X7M3V8"/>
<dbReference type="RefSeq" id="WP_209006482.1">
    <property type="nucleotide sequence ID" value="NZ_CP031778.1"/>
</dbReference>
<feature type="non-terminal residue" evidence="2">
    <location>
        <position position="1"/>
    </location>
</feature>
<proteinExistence type="predicted"/>
<dbReference type="Proteomes" id="UP000321735">
    <property type="component" value="Chromosome"/>
</dbReference>
<reference evidence="2 3" key="1">
    <citation type="journal article" date="2019" name="Ecotoxicol. Environ. Saf.">
        <title>Microbial characterization of heavy metal resistant bacterial strains isolated from an electroplating wastewater treatment plant.</title>
        <authorList>
            <person name="Cai X."/>
            <person name="Zheng X."/>
            <person name="Zhang D."/>
            <person name="Iqbal W."/>
            <person name="Liu C."/>
            <person name="Yang B."/>
            <person name="Zhao X."/>
            <person name="Lu X."/>
            <person name="Mao Y."/>
        </authorList>
    </citation>
    <scope>NUCLEOTIDE SEQUENCE [LARGE SCALE GENOMIC DNA]</scope>
    <source>
        <strain evidence="2 3">Co1-1</strain>
    </source>
</reference>